<protein>
    <submittedName>
        <fullName evidence="5">Ankyrin-1-like protein 2</fullName>
    </submittedName>
</protein>
<dbReference type="SUPFAM" id="SSF48403">
    <property type="entry name" value="Ankyrin repeat"/>
    <property type="match status" value="1"/>
</dbReference>
<feature type="region of interest" description="Disordered" evidence="4">
    <location>
        <begin position="151"/>
        <end position="174"/>
    </location>
</feature>
<sequence length="272" mass="30386">MVEKLVEHGADVNAPPYGDRGATCIQWAAMRGTFGIVQKLLRIGADPNAPACDLRGRTALEGAAEQGRLDILQLLLDSGVQTQGRGRRQYVRAVRFALREGHYAAAALLKSHRPWTEVDDEIASERQLLHDDQSPRAIAKRGMRVYESGYNSYDESTEDSDSDSSGDFYSDDECGSGLREDVEKFQRPPISLDEEDKGDGAECIDYTFSDGSSRSSKSFEEIDVGFLPSKIYDQVKIDLRQEQCCMEDSGNELWAEAYERFSLRKFGLPSFD</sequence>
<dbReference type="InterPro" id="IPR002110">
    <property type="entry name" value="Ankyrin_rpt"/>
</dbReference>
<dbReference type="EMBL" id="VYYT01000400">
    <property type="protein sequence ID" value="KAK2737515.1"/>
    <property type="molecule type" value="Genomic_DNA"/>
</dbReference>
<dbReference type="PANTHER" id="PTHR24201:SF2">
    <property type="entry name" value="ANKYRIN REPEAT DOMAIN-CONTAINING PROTEIN 42"/>
    <property type="match status" value="1"/>
</dbReference>
<dbReference type="Gene3D" id="1.25.40.20">
    <property type="entry name" value="Ankyrin repeat-containing domain"/>
    <property type="match status" value="1"/>
</dbReference>
<dbReference type="Proteomes" id="UP001281614">
    <property type="component" value="Unassembled WGS sequence"/>
</dbReference>
<keyword evidence="1" id="KW-0677">Repeat</keyword>
<dbReference type="SMART" id="SM00248">
    <property type="entry name" value="ANK"/>
    <property type="match status" value="2"/>
</dbReference>
<evidence type="ECO:0000313" key="6">
    <source>
        <dbReference type="Proteomes" id="UP001281614"/>
    </source>
</evidence>
<feature type="repeat" description="ANK" evidence="3">
    <location>
        <begin position="55"/>
        <end position="87"/>
    </location>
</feature>
<feature type="repeat" description="ANK" evidence="3">
    <location>
        <begin position="20"/>
        <end position="52"/>
    </location>
</feature>
<dbReference type="InterPro" id="IPR036770">
    <property type="entry name" value="Ankyrin_rpt-contain_sf"/>
</dbReference>
<keyword evidence="6" id="KW-1185">Reference proteome</keyword>
<dbReference type="PROSITE" id="PS50297">
    <property type="entry name" value="ANK_REP_REGION"/>
    <property type="match status" value="2"/>
</dbReference>
<keyword evidence="2 3" id="KW-0040">ANK repeat</keyword>
<feature type="compositionally biased region" description="Acidic residues" evidence="4">
    <location>
        <begin position="155"/>
        <end position="174"/>
    </location>
</feature>
<dbReference type="Pfam" id="PF12796">
    <property type="entry name" value="Ank_2"/>
    <property type="match status" value="1"/>
</dbReference>
<comment type="caution">
    <text evidence="5">The sequence shown here is derived from an EMBL/GenBank/DDBJ whole genome shotgun (WGS) entry which is preliminary data.</text>
</comment>
<dbReference type="PROSITE" id="PS50088">
    <property type="entry name" value="ANK_REPEAT"/>
    <property type="match status" value="2"/>
</dbReference>
<reference evidence="5" key="1">
    <citation type="submission" date="2023-02" db="EMBL/GenBank/DDBJ databases">
        <title>Colletotrichum kahawae CIFC_Que2 genome sequencing and assembly.</title>
        <authorList>
            <person name="Baroncelli R."/>
        </authorList>
    </citation>
    <scope>NUCLEOTIDE SEQUENCE</scope>
    <source>
        <strain evidence="5">CIFC_Que2</strain>
    </source>
</reference>
<accession>A0AAD9Y5P2</accession>
<evidence type="ECO:0000256" key="3">
    <source>
        <dbReference type="PROSITE-ProRule" id="PRU00023"/>
    </source>
</evidence>
<evidence type="ECO:0000313" key="5">
    <source>
        <dbReference type="EMBL" id="KAK2737515.1"/>
    </source>
</evidence>
<dbReference type="InterPro" id="IPR050776">
    <property type="entry name" value="Ank_Repeat/CDKN_Inhibitor"/>
</dbReference>
<evidence type="ECO:0000256" key="2">
    <source>
        <dbReference type="ARBA" id="ARBA00023043"/>
    </source>
</evidence>
<evidence type="ECO:0000256" key="4">
    <source>
        <dbReference type="SAM" id="MobiDB-lite"/>
    </source>
</evidence>
<gene>
    <name evidence="5" type="ORF">CKAH01_07586</name>
</gene>
<dbReference type="AlphaFoldDB" id="A0AAD9Y5P2"/>
<proteinExistence type="predicted"/>
<evidence type="ECO:0000256" key="1">
    <source>
        <dbReference type="ARBA" id="ARBA00022737"/>
    </source>
</evidence>
<organism evidence="5 6">
    <name type="scientific">Colletotrichum kahawae</name>
    <name type="common">Coffee berry disease fungus</name>
    <dbReference type="NCBI Taxonomy" id="34407"/>
    <lineage>
        <taxon>Eukaryota</taxon>
        <taxon>Fungi</taxon>
        <taxon>Dikarya</taxon>
        <taxon>Ascomycota</taxon>
        <taxon>Pezizomycotina</taxon>
        <taxon>Sordariomycetes</taxon>
        <taxon>Hypocreomycetidae</taxon>
        <taxon>Glomerellales</taxon>
        <taxon>Glomerellaceae</taxon>
        <taxon>Colletotrichum</taxon>
        <taxon>Colletotrichum gloeosporioides species complex</taxon>
    </lineage>
</organism>
<name>A0AAD9Y5P2_COLKA</name>
<dbReference type="PANTHER" id="PTHR24201">
    <property type="entry name" value="ANK_REP_REGION DOMAIN-CONTAINING PROTEIN"/>
    <property type="match status" value="1"/>
</dbReference>